<sequence>MICRASLAAIAVLAGLALGGLPASAQTVDTSTAATESKTPRNVDIEADTMEILDEQKKAIFKGNVKAKRGDVTLNAELLTVTYEEQPDPKNKDEKKTEVTLLDAEGSVVIVTAKQTVTGKTAHMDVKANKLWVKGGAKVVQGKTVMNGEQLFVDLKTNKSEMTGGRVKGSFVPGQ</sequence>
<dbReference type="Proteomes" id="UP000616151">
    <property type="component" value="Unassembled WGS sequence"/>
</dbReference>
<proteinExistence type="predicted"/>
<gene>
    <name evidence="1" type="ORF">JHL16_32285</name>
</gene>
<name>A0ACC5RF66_9HYPH</name>
<keyword evidence="2" id="KW-1185">Reference proteome</keyword>
<evidence type="ECO:0000313" key="1">
    <source>
        <dbReference type="EMBL" id="MBK1871090.1"/>
    </source>
</evidence>
<reference evidence="1" key="1">
    <citation type="submission" date="2021-01" db="EMBL/GenBank/DDBJ databases">
        <authorList>
            <person name="Sun Q."/>
        </authorList>
    </citation>
    <scope>NUCLEOTIDE SEQUENCE</scope>
    <source>
        <strain evidence="1">YIM B02566</strain>
    </source>
</reference>
<evidence type="ECO:0000313" key="2">
    <source>
        <dbReference type="Proteomes" id="UP000616151"/>
    </source>
</evidence>
<comment type="caution">
    <text evidence="1">The sequence shown here is derived from an EMBL/GenBank/DDBJ whole genome shotgun (WGS) entry which is preliminary data.</text>
</comment>
<accession>A0ACC5RF66</accession>
<protein>
    <submittedName>
        <fullName evidence="1">Uncharacterized protein</fullName>
    </submittedName>
</protein>
<dbReference type="EMBL" id="JAENHL010000008">
    <property type="protein sequence ID" value="MBK1871090.1"/>
    <property type="molecule type" value="Genomic_DNA"/>
</dbReference>
<organism evidence="1 2">
    <name type="scientific">Taklimakanibacter albus</name>
    <dbReference type="NCBI Taxonomy" id="2800327"/>
    <lineage>
        <taxon>Bacteria</taxon>
        <taxon>Pseudomonadati</taxon>
        <taxon>Pseudomonadota</taxon>
        <taxon>Alphaproteobacteria</taxon>
        <taxon>Hyphomicrobiales</taxon>
        <taxon>Aestuariivirgaceae</taxon>
        <taxon>Taklimakanibacter</taxon>
    </lineage>
</organism>